<dbReference type="GO" id="GO:0016192">
    <property type="term" value="P:vesicle-mediated transport"/>
    <property type="evidence" value="ECO:0007669"/>
    <property type="project" value="UniProtKB-ARBA"/>
</dbReference>
<dbReference type="EMBL" id="JARIHO010000019">
    <property type="protein sequence ID" value="KAJ7347406.1"/>
    <property type="molecule type" value="Genomic_DNA"/>
</dbReference>
<feature type="compositionally biased region" description="Low complexity" evidence="1">
    <location>
        <begin position="30"/>
        <end position="42"/>
    </location>
</feature>
<dbReference type="InterPro" id="IPR008942">
    <property type="entry name" value="ENTH_VHS"/>
</dbReference>
<sequence>MGLFTQRVTLRPTPFLRRTPGEERNTQLESASPSKSSPISTSQTWAPVHTVANPNDLRELVNKIRLLQSDGSEDRPLILEVCDRASTDTTAREAIRALMHEFNGGCADAQLSAARLWAILLRNSSAEFVAQSTAVDFLETIEALIVSSATSPVVRNRLLRVLGDVVYNHSTHEAFRRLWIAVKPEDAPDMGSPYDAHDAILRSSGNRDRQNVLAILDRIHPPIPKAQAIDPRFPYEYETPPPSYETATTHRATVSHRDSPMLSYASAIESDISEQHGDVDSVPGGSTPIPLFQAERMIQTRDSPMSTNAATLSATRPPAIRRTPLALASNRTNLSALSSSYARHAPTQTACTAAQRRTKGIYACTVNYLEGVASAHDRSRAWRRLVSFGQETENLGAVESLLYAVQYRDTLKQTSANLGVAGHLKFKTALAEDEAGLAEIVMEVLYSPADQQAVLALEDNAAQSLLDIIQHTLDNSLLMRDATSKARRLIGKLAKACDKLPSSLMISGVTERDEYASFCGGFGDVFKAMYQGKPVALKHMRRFQGTDQRDIRRKFGREALVWQRLRHPYIVPLIGIDTESFPSSLCMVSPWMKNGTSIKYLSGITPHERRTTVDRLIREIAQGLAFLHDQHIVHGDLRGSNILVDDDERACLTDFGLTVLSDATTSQTNNGSGSVRWMAPETLDPTRFGLTDFVRTPASDIYAFACICLELYTGYPPFHKAILHDAPVMFQVIEGLRPSRPTGDVIPDHIWNIMEQCWAHNFADRPTILGIVLELAMHERLAAEMLSYAVDQDVTFTAGVADEAKS</sequence>
<dbReference type="PROSITE" id="PS50011">
    <property type="entry name" value="PROTEIN_KINASE_DOM"/>
    <property type="match status" value="1"/>
</dbReference>
<reference evidence="4" key="1">
    <citation type="submission" date="2023-03" db="EMBL/GenBank/DDBJ databases">
        <title>Massive genome expansion in bonnet fungi (Mycena s.s.) driven by repeated elements and novel gene families across ecological guilds.</title>
        <authorList>
            <consortium name="Lawrence Berkeley National Laboratory"/>
            <person name="Harder C.B."/>
            <person name="Miyauchi S."/>
            <person name="Viragh M."/>
            <person name="Kuo A."/>
            <person name="Thoen E."/>
            <person name="Andreopoulos B."/>
            <person name="Lu D."/>
            <person name="Skrede I."/>
            <person name="Drula E."/>
            <person name="Henrissat B."/>
            <person name="Morin E."/>
            <person name="Kohler A."/>
            <person name="Barry K."/>
            <person name="LaButti K."/>
            <person name="Morin E."/>
            <person name="Salamov A."/>
            <person name="Lipzen A."/>
            <person name="Mereny Z."/>
            <person name="Hegedus B."/>
            <person name="Baldrian P."/>
            <person name="Stursova M."/>
            <person name="Weitz H."/>
            <person name="Taylor A."/>
            <person name="Grigoriev I.V."/>
            <person name="Nagy L.G."/>
            <person name="Martin F."/>
            <person name="Kauserud H."/>
        </authorList>
    </citation>
    <scope>NUCLEOTIDE SEQUENCE</scope>
    <source>
        <strain evidence="4">CBHHK002</strain>
    </source>
</reference>
<dbReference type="SUPFAM" id="SSF48464">
    <property type="entry name" value="ENTH/VHS domain"/>
    <property type="match status" value="1"/>
</dbReference>
<dbReference type="Gene3D" id="1.25.40.90">
    <property type="match status" value="1"/>
</dbReference>
<feature type="domain" description="Protein kinase" evidence="2">
    <location>
        <begin position="511"/>
        <end position="781"/>
    </location>
</feature>
<keyword evidence="4" id="KW-0418">Kinase</keyword>
<keyword evidence="5" id="KW-1185">Reference proteome</keyword>
<dbReference type="PANTHER" id="PTHR44329">
    <property type="entry name" value="SERINE/THREONINE-PROTEIN KINASE TNNI3K-RELATED"/>
    <property type="match status" value="1"/>
</dbReference>
<dbReference type="InterPro" id="IPR000719">
    <property type="entry name" value="Prot_kinase_dom"/>
</dbReference>
<dbReference type="AlphaFoldDB" id="A0AAD7A142"/>
<feature type="domain" description="VHS" evidence="3">
    <location>
        <begin position="72"/>
        <end position="162"/>
    </location>
</feature>
<dbReference type="PROSITE" id="PS00109">
    <property type="entry name" value="PROTEIN_KINASE_TYR"/>
    <property type="match status" value="1"/>
</dbReference>
<evidence type="ECO:0000313" key="4">
    <source>
        <dbReference type="EMBL" id="KAJ7347406.1"/>
    </source>
</evidence>
<organism evidence="4 5">
    <name type="scientific">Mycena albidolilacea</name>
    <dbReference type="NCBI Taxonomy" id="1033008"/>
    <lineage>
        <taxon>Eukaryota</taxon>
        <taxon>Fungi</taxon>
        <taxon>Dikarya</taxon>
        <taxon>Basidiomycota</taxon>
        <taxon>Agaricomycotina</taxon>
        <taxon>Agaricomycetes</taxon>
        <taxon>Agaricomycetidae</taxon>
        <taxon>Agaricales</taxon>
        <taxon>Marasmiineae</taxon>
        <taxon>Mycenaceae</taxon>
        <taxon>Mycena</taxon>
    </lineage>
</organism>
<dbReference type="GO" id="GO:0004674">
    <property type="term" value="F:protein serine/threonine kinase activity"/>
    <property type="evidence" value="ECO:0007669"/>
    <property type="project" value="TreeGrafter"/>
</dbReference>
<dbReference type="InterPro" id="IPR001245">
    <property type="entry name" value="Ser-Thr/Tyr_kinase_cat_dom"/>
</dbReference>
<keyword evidence="4" id="KW-0808">Transferase</keyword>
<gene>
    <name evidence="4" type="ORF">DFH08DRAFT_1080385</name>
</gene>
<dbReference type="GO" id="GO:0043130">
    <property type="term" value="F:ubiquitin binding"/>
    <property type="evidence" value="ECO:0007669"/>
    <property type="project" value="InterPro"/>
</dbReference>
<accession>A0AAD7A142</accession>
<evidence type="ECO:0000256" key="1">
    <source>
        <dbReference type="SAM" id="MobiDB-lite"/>
    </source>
</evidence>
<dbReference type="SUPFAM" id="SSF56112">
    <property type="entry name" value="Protein kinase-like (PK-like)"/>
    <property type="match status" value="1"/>
</dbReference>
<dbReference type="Gene3D" id="1.10.510.10">
    <property type="entry name" value="Transferase(Phosphotransferase) domain 1"/>
    <property type="match status" value="1"/>
</dbReference>
<dbReference type="GO" id="GO:0005524">
    <property type="term" value="F:ATP binding"/>
    <property type="evidence" value="ECO:0007669"/>
    <property type="project" value="InterPro"/>
</dbReference>
<dbReference type="Proteomes" id="UP001218218">
    <property type="component" value="Unassembled WGS sequence"/>
</dbReference>
<dbReference type="InterPro" id="IPR008266">
    <property type="entry name" value="Tyr_kinase_AS"/>
</dbReference>
<comment type="caution">
    <text evidence="4">The sequence shown here is derived from an EMBL/GenBank/DDBJ whole genome shotgun (WGS) entry which is preliminary data.</text>
</comment>
<dbReference type="InterPro" id="IPR011009">
    <property type="entry name" value="Kinase-like_dom_sf"/>
</dbReference>
<name>A0AAD7A142_9AGAR</name>
<dbReference type="PROSITE" id="PS50179">
    <property type="entry name" value="VHS"/>
    <property type="match status" value="1"/>
</dbReference>
<evidence type="ECO:0000313" key="5">
    <source>
        <dbReference type="Proteomes" id="UP001218218"/>
    </source>
</evidence>
<feature type="region of interest" description="Disordered" evidence="1">
    <location>
        <begin position="1"/>
        <end position="46"/>
    </location>
</feature>
<proteinExistence type="predicted"/>
<evidence type="ECO:0000259" key="3">
    <source>
        <dbReference type="PROSITE" id="PS50179"/>
    </source>
</evidence>
<protein>
    <submittedName>
        <fullName evidence="4">Kinase-like domain-containing protein</fullName>
    </submittedName>
</protein>
<dbReference type="Pfam" id="PF07714">
    <property type="entry name" value="PK_Tyr_Ser-Thr"/>
    <property type="match status" value="1"/>
</dbReference>
<dbReference type="InterPro" id="IPR051681">
    <property type="entry name" value="Ser/Thr_Kinases-Pseudokinases"/>
</dbReference>
<dbReference type="InterPro" id="IPR002014">
    <property type="entry name" value="VHS_dom"/>
</dbReference>
<dbReference type="GO" id="GO:0035091">
    <property type="term" value="F:phosphatidylinositol binding"/>
    <property type="evidence" value="ECO:0007669"/>
    <property type="project" value="InterPro"/>
</dbReference>
<dbReference type="GO" id="GO:0007034">
    <property type="term" value="P:vacuolar transport"/>
    <property type="evidence" value="ECO:0007669"/>
    <property type="project" value="UniProtKB-ARBA"/>
</dbReference>
<evidence type="ECO:0000259" key="2">
    <source>
        <dbReference type="PROSITE" id="PS50011"/>
    </source>
</evidence>